<dbReference type="Pfam" id="PF20285">
    <property type="entry name" value="CTD9"/>
    <property type="match status" value="1"/>
</dbReference>
<dbReference type="EMBL" id="BMIL01000002">
    <property type="protein sequence ID" value="GGC55309.1"/>
    <property type="molecule type" value="Genomic_DNA"/>
</dbReference>
<gene>
    <name evidence="2" type="ORF">GCM10011387_06160</name>
</gene>
<feature type="domain" description="ABC-three component systems C-terminal" evidence="1">
    <location>
        <begin position="74"/>
        <end position="190"/>
    </location>
</feature>
<name>A0A916U1T6_9SPHI</name>
<dbReference type="AlphaFoldDB" id="A0A916U1T6"/>
<dbReference type="Proteomes" id="UP000651668">
    <property type="component" value="Unassembled WGS sequence"/>
</dbReference>
<accession>A0A916U1T6</accession>
<evidence type="ECO:0000313" key="2">
    <source>
        <dbReference type="EMBL" id="GGC55309.1"/>
    </source>
</evidence>
<sequence>MFGPTQRGIEIGGDNSKVVGGDDLSSTQHYHNYSRPTKLSSLFERLNQEYNADNRIDDINHDLKRYMLERDVVGLEQKLIDGNIEHLYEDAMWLKEEYSKKLTKFVFFEPAQQIHAYLLAIIIEKFRNLIYPLLREGKLESEIMKVVSEHINTPLLNIIREEGCNDIMGLTATDVDGMVFFLTGRCHIKWNI</sequence>
<evidence type="ECO:0000313" key="3">
    <source>
        <dbReference type="Proteomes" id="UP000651668"/>
    </source>
</evidence>
<reference evidence="2" key="1">
    <citation type="journal article" date="2014" name="Int. J. Syst. Evol. Microbiol.">
        <title>Complete genome sequence of Corynebacterium casei LMG S-19264T (=DSM 44701T), isolated from a smear-ripened cheese.</title>
        <authorList>
            <consortium name="US DOE Joint Genome Institute (JGI-PGF)"/>
            <person name="Walter F."/>
            <person name="Albersmeier A."/>
            <person name="Kalinowski J."/>
            <person name="Ruckert C."/>
        </authorList>
    </citation>
    <scope>NUCLEOTIDE SEQUENCE</scope>
    <source>
        <strain evidence="2">CGMCC 1.15343</strain>
    </source>
</reference>
<protein>
    <recommendedName>
        <fullName evidence="1">ABC-three component systems C-terminal domain-containing protein</fullName>
    </recommendedName>
</protein>
<comment type="caution">
    <text evidence="2">The sequence shown here is derived from an EMBL/GenBank/DDBJ whole genome shotgun (WGS) entry which is preliminary data.</text>
</comment>
<proteinExistence type="predicted"/>
<keyword evidence="3" id="KW-1185">Reference proteome</keyword>
<dbReference type="RefSeq" id="WP_188625374.1">
    <property type="nucleotide sequence ID" value="NZ_BMIL01000002.1"/>
</dbReference>
<organism evidence="2 3">
    <name type="scientific">Pedobacter quisquiliarum</name>
    <dbReference type="NCBI Taxonomy" id="1834438"/>
    <lineage>
        <taxon>Bacteria</taxon>
        <taxon>Pseudomonadati</taxon>
        <taxon>Bacteroidota</taxon>
        <taxon>Sphingobacteriia</taxon>
        <taxon>Sphingobacteriales</taxon>
        <taxon>Sphingobacteriaceae</taxon>
        <taxon>Pedobacter</taxon>
    </lineage>
</organism>
<reference evidence="2" key="2">
    <citation type="submission" date="2020-09" db="EMBL/GenBank/DDBJ databases">
        <authorList>
            <person name="Sun Q."/>
            <person name="Zhou Y."/>
        </authorList>
    </citation>
    <scope>NUCLEOTIDE SEQUENCE</scope>
    <source>
        <strain evidence="2">CGMCC 1.15343</strain>
    </source>
</reference>
<dbReference type="InterPro" id="IPR046911">
    <property type="entry name" value="ABC-3C_CTD9"/>
</dbReference>
<evidence type="ECO:0000259" key="1">
    <source>
        <dbReference type="Pfam" id="PF20285"/>
    </source>
</evidence>